<evidence type="ECO:0000313" key="2">
    <source>
        <dbReference type="EMBL" id="PKQ27559.1"/>
    </source>
</evidence>
<protein>
    <recommendedName>
        <fullName evidence="1">FAD dependent oxidoreductase domain-containing protein</fullName>
    </recommendedName>
</protein>
<dbReference type="PRINTS" id="PR00419">
    <property type="entry name" value="ADXRDTASE"/>
</dbReference>
<reference evidence="2 3" key="1">
    <citation type="journal article" date="2017" name="ISME J.">
        <title>Potential for microbial H2 and metal transformations associated with novel bacteria and archaea in deep terrestrial subsurface sediments.</title>
        <authorList>
            <person name="Hernsdorf A.W."/>
            <person name="Amano Y."/>
            <person name="Miyakawa K."/>
            <person name="Ise K."/>
            <person name="Suzuki Y."/>
            <person name="Anantharaman K."/>
            <person name="Probst A."/>
            <person name="Burstein D."/>
            <person name="Thomas B.C."/>
            <person name="Banfield J.F."/>
        </authorList>
    </citation>
    <scope>NUCLEOTIDE SEQUENCE [LARGE SCALE GENOMIC DNA]</scope>
    <source>
        <strain evidence="2">HGW-Actinobacteria-3</strain>
    </source>
</reference>
<dbReference type="InterPro" id="IPR036188">
    <property type="entry name" value="FAD/NAD-bd_sf"/>
</dbReference>
<accession>A0A2N3G4A3</accession>
<sequence>MKVIVVGAGVIGVTTAWYLARAGAEVVVIERQPQ</sequence>
<organism evidence="2 3">
    <name type="scientific">Candidatus Anoxymicrobium japonicum</name>
    <dbReference type="NCBI Taxonomy" id="2013648"/>
    <lineage>
        <taxon>Bacteria</taxon>
        <taxon>Bacillati</taxon>
        <taxon>Actinomycetota</taxon>
        <taxon>Candidatus Geothermincolia</taxon>
        <taxon>Candidatus Geothermincolales</taxon>
        <taxon>Candidatus Anoxymicrobiaceae</taxon>
        <taxon>Candidatus Anoxymicrobium</taxon>
    </lineage>
</organism>
<dbReference type="SUPFAM" id="SSF51971">
    <property type="entry name" value="Nucleotide-binding domain"/>
    <property type="match status" value="1"/>
</dbReference>
<proteinExistence type="predicted"/>
<gene>
    <name evidence="2" type="ORF">CVT63_07405</name>
</gene>
<dbReference type="AlphaFoldDB" id="A0A2N3G4A3"/>
<name>A0A2N3G4A3_9ACTN</name>
<dbReference type="Gene3D" id="3.50.50.60">
    <property type="entry name" value="FAD/NAD(P)-binding domain"/>
    <property type="match status" value="1"/>
</dbReference>
<feature type="domain" description="FAD dependent oxidoreductase" evidence="1">
    <location>
        <begin position="2"/>
        <end position="33"/>
    </location>
</feature>
<feature type="non-terminal residue" evidence="2">
    <location>
        <position position="34"/>
    </location>
</feature>
<evidence type="ECO:0000313" key="3">
    <source>
        <dbReference type="Proteomes" id="UP000233654"/>
    </source>
</evidence>
<dbReference type="InterPro" id="IPR006076">
    <property type="entry name" value="FAD-dep_OxRdtase"/>
</dbReference>
<evidence type="ECO:0000259" key="1">
    <source>
        <dbReference type="Pfam" id="PF01266"/>
    </source>
</evidence>
<dbReference type="Pfam" id="PF01266">
    <property type="entry name" value="DAO"/>
    <property type="match status" value="1"/>
</dbReference>
<comment type="caution">
    <text evidence="2">The sequence shown here is derived from an EMBL/GenBank/DDBJ whole genome shotgun (WGS) entry which is preliminary data.</text>
</comment>
<dbReference type="EMBL" id="PHEX01000079">
    <property type="protein sequence ID" value="PKQ27559.1"/>
    <property type="molecule type" value="Genomic_DNA"/>
</dbReference>
<dbReference type="Proteomes" id="UP000233654">
    <property type="component" value="Unassembled WGS sequence"/>
</dbReference>